<feature type="domain" description="Rhodopsin" evidence="8">
    <location>
        <begin position="36"/>
        <end position="282"/>
    </location>
</feature>
<organism evidence="9 10">
    <name type="scientific">Cladonia borealis</name>
    <dbReference type="NCBI Taxonomy" id="184061"/>
    <lineage>
        <taxon>Eukaryota</taxon>
        <taxon>Fungi</taxon>
        <taxon>Dikarya</taxon>
        <taxon>Ascomycota</taxon>
        <taxon>Pezizomycotina</taxon>
        <taxon>Lecanoromycetes</taxon>
        <taxon>OSLEUM clade</taxon>
        <taxon>Lecanoromycetidae</taxon>
        <taxon>Lecanorales</taxon>
        <taxon>Lecanorineae</taxon>
        <taxon>Cladoniaceae</taxon>
        <taxon>Cladonia</taxon>
    </lineage>
</organism>
<feature type="transmembrane region" description="Helical" evidence="7">
    <location>
        <begin position="97"/>
        <end position="121"/>
    </location>
</feature>
<feature type="transmembrane region" description="Helical" evidence="7">
    <location>
        <begin position="133"/>
        <end position="155"/>
    </location>
</feature>
<comment type="similarity">
    <text evidence="5">Belongs to the SAT4 family.</text>
</comment>
<feature type="region of interest" description="Disordered" evidence="6">
    <location>
        <begin position="358"/>
        <end position="378"/>
    </location>
</feature>
<evidence type="ECO:0000256" key="6">
    <source>
        <dbReference type="SAM" id="MobiDB-lite"/>
    </source>
</evidence>
<dbReference type="PANTHER" id="PTHR33048:SF146">
    <property type="entry name" value="INTEGRAL MEMBRANE PROTEIN"/>
    <property type="match status" value="1"/>
</dbReference>
<feature type="transmembrane region" description="Helical" evidence="7">
    <location>
        <begin position="52"/>
        <end position="77"/>
    </location>
</feature>
<keyword evidence="2 7" id="KW-0812">Transmembrane</keyword>
<dbReference type="Pfam" id="PF20684">
    <property type="entry name" value="Fung_rhodopsin"/>
    <property type="match status" value="1"/>
</dbReference>
<name>A0AA39UZ18_9LECA</name>
<dbReference type="InterPro" id="IPR049326">
    <property type="entry name" value="Rhodopsin_dom_fungi"/>
</dbReference>
<proteinExistence type="inferred from homology"/>
<comment type="subcellular location">
    <subcellularLocation>
        <location evidence="1">Membrane</location>
        <topology evidence="1">Multi-pass membrane protein</topology>
    </subcellularLocation>
</comment>
<comment type="caution">
    <text evidence="9">The sequence shown here is derived from an EMBL/GenBank/DDBJ whole genome shotgun (WGS) entry which is preliminary data.</text>
</comment>
<gene>
    <name evidence="9" type="ORF">JMJ35_007837</name>
</gene>
<evidence type="ECO:0000256" key="1">
    <source>
        <dbReference type="ARBA" id="ARBA00004141"/>
    </source>
</evidence>
<dbReference type="Proteomes" id="UP001166286">
    <property type="component" value="Unassembled WGS sequence"/>
</dbReference>
<evidence type="ECO:0000313" key="9">
    <source>
        <dbReference type="EMBL" id="KAK0509443.1"/>
    </source>
</evidence>
<dbReference type="AlphaFoldDB" id="A0AA39UZ18"/>
<keyword evidence="4 7" id="KW-0472">Membrane</keyword>
<evidence type="ECO:0000256" key="4">
    <source>
        <dbReference type="ARBA" id="ARBA00023136"/>
    </source>
</evidence>
<evidence type="ECO:0000256" key="7">
    <source>
        <dbReference type="SAM" id="Phobius"/>
    </source>
</evidence>
<dbReference type="EMBL" id="JAFEKC020000018">
    <property type="protein sequence ID" value="KAK0509443.1"/>
    <property type="molecule type" value="Genomic_DNA"/>
</dbReference>
<accession>A0AA39UZ18</accession>
<feature type="transmembrane region" description="Helical" evidence="7">
    <location>
        <begin position="187"/>
        <end position="207"/>
    </location>
</feature>
<feature type="transmembrane region" description="Helical" evidence="7">
    <location>
        <begin position="219"/>
        <end position="238"/>
    </location>
</feature>
<keyword evidence="10" id="KW-1185">Reference proteome</keyword>
<evidence type="ECO:0000256" key="3">
    <source>
        <dbReference type="ARBA" id="ARBA00022989"/>
    </source>
</evidence>
<dbReference type="PANTHER" id="PTHR33048">
    <property type="entry name" value="PTH11-LIKE INTEGRAL MEMBRANE PROTEIN (AFU_ORTHOLOGUE AFUA_5G11245)"/>
    <property type="match status" value="1"/>
</dbReference>
<evidence type="ECO:0000259" key="8">
    <source>
        <dbReference type="Pfam" id="PF20684"/>
    </source>
</evidence>
<feature type="transmembrane region" description="Helical" evidence="7">
    <location>
        <begin position="20"/>
        <end position="40"/>
    </location>
</feature>
<dbReference type="InterPro" id="IPR052337">
    <property type="entry name" value="SAT4-like"/>
</dbReference>
<protein>
    <recommendedName>
        <fullName evidence="8">Rhodopsin domain-containing protein</fullName>
    </recommendedName>
</protein>
<keyword evidence="3 7" id="KW-1133">Transmembrane helix</keyword>
<evidence type="ECO:0000313" key="10">
    <source>
        <dbReference type="Proteomes" id="UP001166286"/>
    </source>
</evidence>
<evidence type="ECO:0000256" key="2">
    <source>
        <dbReference type="ARBA" id="ARBA00022692"/>
    </source>
</evidence>
<reference evidence="9" key="1">
    <citation type="submission" date="2023-03" db="EMBL/GenBank/DDBJ databases">
        <title>Complete genome of Cladonia borealis.</title>
        <authorList>
            <person name="Park H."/>
        </authorList>
    </citation>
    <scope>NUCLEOTIDE SEQUENCE</scope>
    <source>
        <strain evidence="9">ANT050790</strain>
    </source>
</reference>
<dbReference type="GO" id="GO:0016020">
    <property type="term" value="C:membrane"/>
    <property type="evidence" value="ECO:0007669"/>
    <property type="project" value="UniProtKB-SubCell"/>
</dbReference>
<evidence type="ECO:0000256" key="5">
    <source>
        <dbReference type="ARBA" id="ARBA00038359"/>
    </source>
</evidence>
<sequence>MSSSLSTPPDGDTNRANELNALAWTWIALSSVIVALRFYTRIRLTKNLSWDDWFILITLVITATYTGLFTYLGALGGCRHLYYLEKNPAQAIKAIRINYIAQPFTIIALATGKISIAFLIMRIMGKSIWRRAFLIWAVMIGSTLFCSIAIILTFVQCRPVEALWNPALVPAGKAVCWPSYRQTDFSLFTGSWLAFIDLALAILPISIIWNLQLNWHKKLGLSVLMGLGVFACICAAIKTSKLTELNARADITFITVDLWIWNVNESNVVIFAACMPTLRPLFLVLFRRPGSENYRVKSYGRTSSAGKWKLSRTSGAIGVSDSTTAVGAIGGNDSWLELGPNQRNDKISRTIELDVTSYPKPTDIDEEHTPTHPVGYTV</sequence>